<dbReference type="EMBL" id="CAJHNJ030000010">
    <property type="protein sequence ID" value="CAG9107830.1"/>
    <property type="molecule type" value="Genomic_DNA"/>
</dbReference>
<dbReference type="PANTHER" id="PTHR21284">
    <property type="entry name" value="EG:80H7.2 PROTEIN"/>
    <property type="match status" value="1"/>
</dbReference>
<keyword evidence="3" id="KW-1133">Transmembrane helix</keyword>
<comment type="caution">
    <text evidence="5">The sequence shown here is derived from an EMBL/GenBank/DDBJ whole genome shotgun (WGS) entry which is preliminary data.</text>
</comment>
<gene>
    <name evidence="5" type="ORF">PLXY2_LOCUS3905</name>
</gene>
<evidence type="ECO:0000256" key="3">
    <source>
        <dbReference type="ARBA" id="ARBA00022989"/>
    </source>
</evidence>
<evidence type="ECO:0000256" key="1">
    <source>
        <dbReference type="ARBA" id="ARBA00004141"/>
    </source>
</evidence>
<protein>
    <submittedName>
        <fullName evidence="5">(diamondback moth) hypothetical protein</fullName>
    </submittedName>
</protein>
<comment type="subcellular location">
    <subcellularLocation>
        <location evidence="1">Membrane</location>
        <topology evidence="1">Multi-pass membrane protein</topology>
    </subcellularLocation>
</comment>
<name>A0A8S4E0L9_PLUXY</name>
<sequence length="226" mass="26004">MTKSKTSLFALGFFTAAAVFIIISFVSPYWLVADGKLRNPKFQKIGLWEVCFNGFEDVHHWYDTVFTGCWWIFEEEYYIIHDILLPGFFIATQFFFTITLCCVLISIFLTTLFFKKDADDDNYLTLLVTLGTVLVIGGFSGLISVITFGARGDGRDWMPNWDHNDLGWAYAFGVIGIFFLFPAGILFLIEARVHKYKRLHEMQSREPSSYTMQERKLAYASGHTDI</sequence>
<dbReference type="AlphaFoldDB" id="A0A8S4E0L9"/>
<evidence type="ECO:0000313" key="6">
    <source>
        <dbReference type="Proteomes" id="UP000653454"/>
    </source>
</evidence>
<dbReference type="Pfam" id="PF13903">
    <property type="entry name" value="Claudin_2"/>
    <property type="match status" value="1"/>
</dbReference>
<keyword evidence="4" id="KW-0472">Membrane</keyword>
<dbReference type="InterPro" id="IPR004031">
    <property type="entry name" value="PMP22/EMP/MP20/Claudin"/>
</dbReference>
<keyword evidence="6" id="KW-1185">Reference proteome</keyword>
<accession>A0A8S4E0L9</accession>
<dbReference type="GO" id="GO:0035151">
    <property type="term" value="P:regulation of tube size, open tracheal system"/>
    <property type="evidence" value="ECO:0007669"/>
    <property type="project" value="TreeGrafter"/>
</dbReference>
<proteinExistence type="predicted"/>
<dbReference type="GO" id="GO:0005918">
    <property type="term" value="C:septate junction"/>
    <property type="evidence" value="ECO:0007669"/>
    <property type="project" value="TreeGrafter"/>
</dbReference>
<dbReference type="OrthoDB" id="10062378at2759"/>
<dbReference type="Proteomes" id="UP000653454">
    <property type="component" value="Unassembled WGS sequence"/>
</dbReference>
<dbReference type="Gene3D" id="1.20.140.150">
    <property type="match status" value="1"/>
</dbReference>
<keyword evidence="2" id="KW-0812">Transmembrane</keyword>
<evidence type="ECO:0000256" key="2">
    <source>
        <dbReference type="ARBA" id="ARBA00022692"/>
    </source>
</evidence>
<evidence type="ECO:0000313" key="5">
    <source>
        <dbReference type="EMBL" id="CAG9107830.1"/>
    </source>
</evidence>
<dbReference type="PANTHER" id="PTHR21284:SF11">
    <property type="entry name" value="KUNE-KUNE"/>
    <property type="match status" value="1"/>
</dbReference>
<reference evidence="5" key="1">
    <citation type="submission" date="2020-11" db="EMBL/GenBank/DDBJ databases">
        <authorList>
            <person name="Whiteford S."/>
        </authorList>
    </citation>
    <scope>NUCLEOTIDE SEQUENCE</scope>
</reference>
<dbReference type="GO" id="GO:0016020">
    <property type="term" value="C:membrane"/>
    <property type="evidence" value="ECO:0007669"/>
    <property type="project" value="UniProtKB-SubCell"/>
</dbReference>
<organism evidence="5 6">
    <name type="scientific">Plutella xylostella</name>
    <name type="common">Diamondback moth</name>
    <name type="synonym">Plutella maculipennis</name>
    <dbReference type="NCBI Taxonomy" id="51655"/>
    <lineage>
        <taxon>Eukaryota</taxon>
        <taxon>Metazoa</taxon>
        <taxon>Ecdysozoa</taxon>
        <taxon>Arthropoda</taxon>
        <taxon>Hexapoda</taxon>
        <taxon>Insecta</taxon>
        <taxon>Pterygota</taxon>
        <taxon>Neoptera</taxon>
        <taxon>Endopterygota</taxon>
        <taxon>Lepidoptera</taxon>
        <taxon>Glossata</taxon>
        <taxon>Ditrysia</taxon>
        <taxon>Yponomeutoidea</taxon>
        <taxon>Plutellidae</taxon>
        <taxon>Plutella</taxon>
    </lineage>
</organism>
<dbReference type="GO" id="GO:0019991">
    <property type="term" value="P:septate junction assembly"/>
    <property type="evidence" value="ECO:0007669"/>
    <property type="project" value="TreeGrafter"/>
</dbReference>
<evidence type="ECO:0000256" key="4">
    <source>
        <dbReference type="ARBA" id="ARBA00023136"/>
    </source>
</evidence>